<dbReference type="InterPro" id="IPR023213">
    <property type="entry name" value="CAT-like_dom_sf"/>
</dbReference>
<protein>
    <submittedName>
        <fullName evidence="3">Condensation domain-containing protein</fullName>
    </submittedName>
</protein>
<feature type="compositionally biased region" description="Basic residues" evidence="1">
    <location>
        <begin position="492"/>
        <end position="502"/>
    </location>
</feature>
<dbReference type="Pfam" id="PF00668">
    <property type="entry name" value="Condensation"/>
    <property type="match status" value="1"/>
</dbReference>
<gene>
    <name evidence="3" type="ORF">PV383_39615</name>
</gene>
<feature type="region of interest" description="Disordered" evidence="1">
    <location>
        <begin position="1"/>
        <end position="26"/>
    </location>
</feature>
<accession>A0ABU4N3W1</accession>
<dbReference type="Gene3D" id="3.30.559.30">
    <property type="entry name" value="Nonribosomal peptide synthetase, condensation domain"/>
    <property type="match status" value="1"/>
</dbReference>
<evidence type="ECO:0000313" key="4">
    <source>
        <dbReference type="Proteomes" id="UP001282474"/>
    </source>
</evidence>
<evidence type="ECO:0000256" key="1">
    <source>
        <dbReference type="SAM" id="MobiDB-lite"/>
    </source>
</evidence>
<organism evidence="3 4">
    <name type="scientific">Streptomyces caniscabiei</name>
    <dbReference type="NCBI Taxonomy" id="2746961"/>
    <lineage>
        <taxon>Bacteria</taxon>
        <taxon>Bacillati</taxon>
        <taxon>Actinomycetota</taxon>
        <taxon>Actinomycetes</taxon>
        <taxon>Kitasatosporales</taxon>
        <taxon>Streptomycetaceae</taxon>
        <taxon>Streptomyces</taxon>
    </lineage>
</organism>
<dbReference type="Gene3D" id="3.30.559.10">
    <property type="entry name" value="Chloramphenicol acetyltransferase-like domain"/>
    <property type="match status" value="1"/>
</dbReference>
<dbReference type="InterPro" id="IPR001242">
    <property type="entry name" value="Condensation_dom"/>
</dbReference>
<feature type="compositionally biased region" description="Polar residues" evidence="1">
    <location>
        <begin position="145"/>
        <end position="165"/>
    </location>
</feature>
<dbReference type="EMBL" id="JARAWJ010000048">
    <property type="protein sequence ID" value="MDX3043235.1"/>
    <property type="molecule type" value="Genomic_DNA"/>
</dbReference>
<proteinExistence type="predicted"/>
<reference evidence="3 4" key="1">
    <citation type="journal article" date="2023" name="Microb. Genom.">
        <title>Mesoterricola silvestris gen. nov., sp. nov., Mesoterricola sediminis sp. nov., Geothrix oryzae sp. nov., Geothrix edaphica sp. nov., Geothrix rubra sp. nov., and Geothrix limicola sp. nov., six novel members of Acidobacteriota isolated from soils.</title>
        <authorList>
            <person name="Weisberg A.J."/>
            <person name="Pearce E."/>
            <person name="Kramer C.G."/>
            <person name="Chang J.H."/>
            <person name="Clarke C.R."/>
        </authorList>
    </citation>
    <scope>NUCLEOTIDE SEQUENCE [LARGE SCALE GENOMIC DNA]</scope>
    <source>
        <strain evidence="3 4">NE20-4-1</strain>
    </source>
</reference>
<dbReference type="SUPFAM" id="SSF52777">
    <property type="entry name" value="CoA-dependent acyltransferases"/>
    <property type="match status" value="2"/>
</dbReference>
<dbReference type="PANTHER" id="PTHR45527:SF1">
    <property type="entry name" value="FATTY ACID SYNTHASE"/>
    <property type="match status" value="1"/>
</dbReference>
<dbReference type="Proteomes" id="UP001282474">
    <property type="component" value="Unassembled WGS sequence"/>
</dbReference>
<dbReference type="RefSeq" id="WP_093792512.1">
    <property type="nucleotide sequence ID" value="NZ_JABXWF010000039.1"/>
</dbReference>
<sequence>MARPRRPRSGRDRVRGGIAPSGRPTRTALPVTRQQYDVLIDSLAHRRSGRHVEQLTWRWHGPLDTDRFAAAWQSVTARETVLRSAFVWGPPPRLVVHDRARIEVVRQSAGGADFARLLAEDRQRGFDLRHPGPLRVTLVDPPGRNTGQYTGRNISGRNTPGPSPSGTRVLLTFHHALLDTGSVFVLLEEFCRAYLADGVLPGGERRPDLRDWTRWLDGQDPAPPRELWSRTVPAGEPALLPLLPGPDTRQTGCGRAEVRLNAGEAGRLHRWAAARALPDSSALQAVWALLVYRAQRVPGSLPVGFGVAVSGRGIPLDGVERLVGPLRTSLPMVVVVDPEQPLRRLLAALRDRALDMAAYEWVAIGQIHEWTGRAASGGKLLESLVAVENGPRPPAGLRAELGAAGVRLEMEHADGAHPALPVALLAHRSADGSLRLTVVHDRARVSDRDARLLAAHCARLLRLLPVTAAGATAGEVLSALGSDAPPVIAPPRHSRRTVRLRPRPTGSKGSVDRTPSES</sequence>
<evidence type="ECO:0000313" key="3">
    <source>
        <dbReference type="EMBL" id="MDX3043235.1"/>
    </source>
</evidence>
<keyword evidence="4" id="KW-1185">Reference proteome</keyword>
<feature type="region of interest" description="Disordered" evidence="1">
    <location>
        <begin position="140"/>
        <end position="165"/>
    </location>
</feature>
<comment type="caution">
    <text evidence="3">The sequence shown here is derived from an EMBL/GenBank/DDBJ whole genome shotgun (WGS) entry which is preliminary data.</text>
</comment>
<feature type="domain" description="Condensation" evidence="2">
    <location>
        <begin position="167"/>
        <end position="389"/>
    </location>
</feature>
<dbReference type="PANTHER" id="PTHR45527">
    <property type="entry name" value="NONRIBOSOMAL PEPTIDE SYNTHETASE"/>
    <property type="match status" value="1"/>
</dbReference>
<name>A0ABU4N3W1_9ACTN</name>
<evidence type="ECO:0000259" key="2">
    <source>
        <dbReference type="Pfam" id="PF00668"/>
    </source>
</evidence>
<feature type="region of interest" description="Disordered" evidence="1">
    <location>
        <begin position="481"/>
        <end position="518"/>
    </location>
</feature>